<accession>A0AAD9YDR3</accession>
<sequence length="289" mass="32541">MADIDLEELLRIPGLDFKAAGPVLGKGNIAESALRLLQLDSGQRHPGTSQLSVVRRVTYFARGALGIRMHYPHIGPQTVAYQNLVSRIVTLDKTAQREHVAQGLTMRQAVMRIVDKYRIARHHYILHADVIAPPVPVAREDETEAALADRQRFDFALREMWSVLGQLQDMTTVSGRATLATKQALAQEVKKGALLRQMLRLHENDADIQKKEHLTSRNKVKAAEKHAAFLQSQNEGLKNENDELKKENEELKNEIRLMKKDAWYTMSAIEDCKQGSVSKAANELEVIPQ</sequence>
<proteinExistence type="predicted"/>
<evidence type="ECO:0000256" key="1">
    <source>
        <dbReference type="SAM" id="Coils"/>
    </source>
</evidence>
<gene>
    <name evidence="2" type="ORF">CKAH01_05367</name>
</gene>
<keyword evidence="1" id="KW-0175">Coiled coil</keyword>
<evidence type="ECO:0000313" key="2">
    <source>
        <dbReference type="EMBL" id="KAK2760681.1"/>
    </source>
</evidence>
<keyword evidence="3" id="KW-1185">Reference proteome</keyword>
<dbReference type="EMBL" id="VYYT01000168">
    <property type="protein sequence ID" value="KAK2760681.1"/>
    <property type="molecule type" value="Genomic_DNA"/>
</dbReference>
<organism evidence="2 3">
    <name type="scientific">Colletotrichum kahawae</name>
    <name type="common">Coffee berry disease fungus</name>
    <dbReference type="NCBI Taxonomy" id="34407"/>
    <lineage>
        <taxon>Eukaryota</taxon>
        <taxon>Fungi</taxon>
        <taxon>Dikarya</taxon>
        <taxon>Ascomycota</taxon>
        <taxon>Pezizomycotina</taxon>
        <taxon>Sordariomycetes</taxon>
        <taxon>Hypocreomycetidae</taxon>
        <taxon>Glomerellales</taxon>
        <taxon>Glomerellaceae</taxon>
        <taxon>Colletotrichum</taxon>
        <taxon>Colletotrichum gloeosporioides species complex</taxon>
    </lineage>
</organism>
<feature type="coiled-coil region" evidence="1">
    <location>
        <begin position="220"/>
        <end position="261"/>
    </location>
</feature>
<protein>
    <submittedName>
        <fullName evidence="2">Uncharacterized protein</fullName>
    </submittedName>
</protein>
<name>A0AAD9YDR3_COLKA</name>
<dbReference type="AlphaFoldDB" id="A0AAD9YDR3"/>
<dbReference type="Proteomes" id="UP001281614">
    <property type="component" value="Unassembled WGS sequence"/>
</dbReference>
<evidence type="ECO:0000313" key="3">
    <source>
        <dbReference type="Proteomes" id="UP001281614"/>
    </source>
</evidence>
<comment type="caution">
    <text evidence="2">The sequence shown here is derived from an EMBL/GenBank/DDBJ whole genome shotgun (WGS) entry which is preliminary data.</text>
</comment>
<reference evidence="2" key="1">
    <citation type="submission" date="2023-02" db="EMBL/GenBank/DDBJ databases">
        <title>Colletotrichum kahawae CIFC_Que2 genome sequencing and assembly.</title>
        <authorList>
            <person name="Baroncelli R."/>
        </authorList>
    </citation>
    <scope>NUCLEOTIDE SEQUENCE</scope>
    <source>
        <strain evidence="2">CIFC_Que2</strain>
    </source>
</reference>